<evidence type="ECO:0000313" key="9">
    <source>
        <dbReference type="Proteomes" id="UP000191004"/>
    </source>
</evidence>
<evidence type="ECO:0000313" key="8">
    <source>
        <dbReference type="EMBL" id="OPB46300.1"/>
    </source>
</evidence>
<keyword evidence="4 6" id="KW-0663">Pyridoxal phosphate</keyword>
<evidence type="ECO:0000256" key="4">
    <source>
        <dbReference type="ARBA" id="ARBA00022898"/>
    </source>
</evidence>
<dbReference type="AlphaFoldDB" id="A0A1T3CYX3"/>
<dbReference type="Proteomes" id="UP000191004">
    <property type="component" value="Unassembled WGS sequence"/>
</dbReference>
<dbReference type="OrthoDB" id="2161780at2759"/>
<dbReference type="PROSITE" id="PS00392">
    <property type="entry name" value="DDC_GAD_HDC_YDC"/>
    <property type="match status" value="1"/>
</dbReference>
<accession>A0A1T3CYX3</accession>
<comment type="caution">
    <text evidence="8">The sequence shown here is derived from an EMBL/GenBank/DDBJ whole genome shotgun (WGS) entry which is preliminary data.</text>
</comment>
<dbReference type="PANTHER" id="PTHR45677">
    <property type="entry name" value="GLUTAMATE DECARBOXYLASE-RELATED"/>
    <property type="match status" value="1"/>
</dbReference>
<organism evidence="8 9">
    <name type="scientific">Trichoderma guizhouense</name>
    <dbReference type="NCBI Taxonomy" id="1491466"/>
    <lineage>
        <taxon>Eukaryota</taxon>
        <taxon>Fungi</taxon>
        <taxon>Dikarya</taxon>
        <taxon>Ascomycota</taxon>
        <taxon>Pezizomycotina</taxon>
        <taxon>Sordariomycetes</taxon>
        <taxon>Hypocreomycetidae</taxon>
        <taxon>Hypocreales</taxon>
        <taxon>Hypocreaceae</taxon>
        <taxon>Trichoderma</taxon>
    </lineage>
</organism>
<keyword evidence="3" id="KW-0210">Decarboxylase</keyword>
<comment type="cofactor">
    <cofactor evidence="1 6 7">
        <name>pyridoxal 5'-phosphate</name>
        <dbReference type="ChEBI" id="CHEBI:597326"/>
    </cofactor>
</comment>
<dbReference type="GO" id="GO:0005737">
    <property type="term" value="C:cytoplasm"/>
    <property type="evidence" value="ECO:0007669"/>
    <property type="project" value="TreeGrafter"/>
</dbReference>
<dbReference type="SUPFAM" id="SSF53383">
    <property type="entry name" value="PLP-dependent transferases"/>
    <property type="match status" value="1"/>
</dbReference>
<dbReference type="InterPro" id="IPR021115">
    <property type="entry name" value="Pyridoxal-P_BS"/>
</dbReference>
<evidence type="ECO:0000256" key="6">
    <source>
        <dbReference type="PIRSR" id="PIRSR602129-50"/>
    </source>
</evidence>
<dbReference type="InterPro" id="IPR010977">
    <property type="entry name" value="Aromatic_deC"/>
</dbReference>
<name>A0A1T3CYX3_9HYPO</name>
<dbReference type="GO" id="GO:0019752">
    <property type="term" value="P:carboxylic acid metabolic process"/>
    <property type="evidence" value="ECO:0007669"/>
    <property type="project" value="InterPro"/>
</dbReference>
<dbReference type="GO" id="GO:0016831">
    <property type="term" value="F:carboxy-lyase activity"/>
    <property type="evidence" value="ECO:0007669"/>
    <property type="project" value="UniProtKB-KW"/>
</dbReference>
<dbReference type="GO" id="GO:0030170">
    <property type="term" value="F:pyridoxal phosphate binding"/>
    <property type="evidence" value="ECO:0007669"/>
    <property type="project" value="InterPro"/>
</dbReference>
<gene>
    <name evidence="8" type="ORF">A0O28_0064210</name>
</gene>
<reference evidence="8 9" key="1">
    <citation type="submission" date="2016-04" db="EMBL/GenBank/DDBJ databases">
        <title>Multiple horizontal gene transfer events from other fungi enriched the ability of the initially mycotrophic fungus Trichoderma (Ascomycota) to feed on dead plant biomass.</title>
        <authorList>
            <person name="Atanasova L."/>
            <person name="Chenthamara K."/>
            <person name="Zhang J."/>
            <person name="Grujic M."/>
            <person name="Henrissat B."/>
            <person name="Kuo A."/>
            <person name="Aertz A."/>
            <person name="Salamov A."/>
            <person name="Lipzen A."/>
            <person name="Labutti K."/>
            <person name="Barry K."/>
            <person name="Miao Y."/>
            <person name="Rahimi M.J."/>
            <person name="Shen Q."/>
            <person name="Grigoriev I.V."/>
            <person name="Kubicek C.P."/>
            <person name="Druzhinina I.S."/>
        </authorList>
    </citation>
    <scope>NUCLEOTIDE SEQUENCE [LARGE SCALE GENOMIC DNA]</scope>
    <source>
        <strain evidence="8 9">NJAU 4742</strain>
    </source>
</reference>
<protein>
    <submittedName>
        <fullName evidence="8">Pyridoxal deC</fullName>
    </submittedName>
</protein>
<dbReference type="Pfam" id="PF00282">
    <property type="entry name" value="Pyridoxal_deC"/>
    <property type="match status" value="1"/>
</dbReference>
<evidence type="ECO:0000256" key="5">
    <source>
        <dbReference type="ARBA" id="ARBA00023239"/>
    </source>
</evidence>
<dbReference type="PRINTS" id="PR00800">
    <property type="entry name" value="YHDCRBOXLASE"/>
</dbReference>
<dbReference type="InterPro" id="IPR015424">
    <property type="entry name" value="PyrdxlP-dep_Trfase"/>
</dbReference>
<dbReference type="Gene3D" id="3.90.1150.170">
    <property type="match status" value="1"/>
</dbReference>
<evidence type="ECO:0000256" key="2">
    <source>
        <dbReference type="ARBA" id="ARBA00009533"/>
    </source>
</evidence>
<keyword evidence="9" id="KW-1185">Reference proteome</keyword>
<evidence type="ECO:0000256" key="7">
    <source>
        <dbReference type="RuleBase" id="RU000382"/>
    </source>
</evidence>
<evidence type="ECO:0000256" key="1">
    <source>
        <dbReference type="ARBA" id="ARBA00001933"/>
    </source>
</evidence>
<dbReference type="PANTHER" id="PTHR45677:SF8">
    <property type="entry name" value="CYSTEINE SULFINIC ACID DECARBOXYLASE"/>
    <property type="match status" value="1"/>
</dbReference>
<dbReference type="GO" id="GO:0006520">
    <property type="term" value="P:amino acid metabolic process"/>
    <property type="evidence" value="ECO:0007669"/>
    <property type="project" value="InterPro"/>
</dbReference>
<comment type="similarity">
    <text evidence="2 7">Belongs to the group II decarboxylase family.</text>
</comment>
<dbReference type="EMBL" id="LVVK01000003">
    <property type="protein sequence ID" value="OPB46300.1"/>
    <property type="molecule type" value="Genomic_DNA"/>
</dbReference>
<evidence type="ECO:0000256" key="3">
    <source>
        <dbReference type="ARBA" id="ARBA00022793"/>
    </source>
</evidence>
<keyword evidence="5 7" id="KW-0456">Lyase</keyword>
<sequence>MADLNFYQNDQVTSPNATHIQLMEELCNYFLITQKLSLSSTIVDIANEDELAYMRNAARPGAQALPLNQVIGDMAKIMSHRIAMDHPRFFGFIPSPVDENSFLGSMLTTMYNVGAGSWYQSSGASTVEDSLIKWFAEQAGLPPSSGGIFVSGGSVANLTAVVTARDAKLQFEQRPKAVIYMSEQTHSSMAKGIVVAGFHRNQIRRVQCDSSYRIKPSSLRQQIEIDRKNGLIPFMIAATCGLTNTGGIDDLNALADIAESENLWLHVDGAYGASILLSKTHKHYADGIGRADSLTWDAHKWLFQVYDCGLILVRDKRNLIESFATGASYIRDADEASSEKVNFWNRGIEMSRPARGMKLWFTLQRLGLDKVSDMIDHGVDLAEFAELVFRGFENWEILSSAQLGILNFRYVPPVSDPPSEGVDFDQFCDKVNAEISRLAVERNIAAPMTTRITKVLNLRMCTVSPHLSRDQLFEVIQSLDSIAKEVSVSFVKKRILKI</sequence>
<dbReference type="Gene3D" id="3.40.640.10">
    <property type="entry name" value="Type I PLP-dependent aspartate aminotransferase-like (Major domain)"/>
    <property type="match status" value="1"/>
</dbReference>
<proteinExistence type="inferred from homology"/>
<dbReference type="InterPro" id="IPR002129">
    <property type="entry name" value="PyrdxlP-dep_de-COase"/>
</dbReference>
<feature type="modified residue" description="N6-(pyridoxal phosphate)lysine" evidence="6">
    <location>
        <position position="300"/>
    </location>
</feature>
<dbReference type="InterPro" id="IPR015421">
    <property type="entry name" value="PyrdxlP-dep_Trfase_major"/>
</dbReference>